<comment type="caution">
    <text evidence="1">The sequence shown here is derived from an EMBL/GenBank/DDBJ whole genome shotgun (WGS) entry which is preliminary data.</text>
</comment>
<dbReference type="RefSeq" id="WP_185177233.1">
    <property type="nucleotide sequence ID" value="NZ_JACJVN010000006.1"/>
</dbReference>
<dbReference type="AlphaFoldDB" id="A0A841T9J9"/>
<sequence length="336" mass="37692">MGMVVLEGLRMRSERRPYTDALHAVLIHRGWFRGSKAMLSGMTVTGFRFTVNRRLTAESATAYNWHSENFLAADFTGMTSSQHMGFVFQPTWPLYRELAIAEIKASIDRGAGAVFWHGEFVVAAGYDDERSVLYYSDGRDSQLRELPYERFGNNGTPYWYYQIIEGRIPMDEHAIVKESFLQAIFKWETHDLALPERGYACGRAAYDAIVTALRSGDYDRDGARETFATYAAFKRDLAEYTAGAAGVRSQAAAVTREVDEHAAQRAGAWPEVAAAAECYGEVSRLFERIAAEPGLPDAERILLFEAARQAEEQAIAALKALVRETADNRYHDIGLR</sequence>
<evidence type="ECO:0000313" key="2">
    <source>
        <dbReference type="Proteomes" id="UP000574133"/>
    </source>
</evidence>
<accession>A0A841T9J9</accession>
<evidence type="ECO:0000313" key="1">
    <source>
        <dbReference type="EMBL" id="MBB6675930.1"/>
    </source>
</evidence>
<proteinExistence type="predicted"/>
<gene>
    <name evidence="1" type="ORF">H4Q31_01160</name>
</gene>
<reference evidence="1 2" key="1">
    <citation type="submission" date="2020-08" db="EMBL/GenBank/DDBJ databases">
        <title>Cohnella phylogeny.</title>
        <authorList>
            <person name="Dunlap C."/>
        </authorList>
    </citation>
    <scope>NUCLEOTIDE SEQUENCE [LARGE SCALE GENOMIC DNA]</scope>
    <source>
        <strain evidence="1 2">DSM 103658</strain>
    </source>
</reference>
<organism evidence="1 2">
    <name type="scientific">Cohnella lubricantis</name>
    <dbReference type="NCBI Taxonomy" id="2163172"/>
    <lineage>
        <taxon>Bacteria</taxon>
        <taxon>Bacillati</taxon>
        <taxon>Bacillota</taxon>
        <taxon>Bacilli</taxon>
        <taxon>Bacillales</taxon>
        <taxon>Paenibacillaceae</taxon>
        <taxon>Cohnella</taxon>
    </lineage>
</organism>
<dbReference type="Proteomes" id="UP000574133">
    <property type="component" value="Unassembled WGS sequence"/>
</dbReference>
<keyword evidence="2" id="KW-1185">Reference proteome</keyword>
<dbReference type="EMBL" id="JACJVN010000006">
    <property type="protein sequence ID" value="MBB6675930.1"/>
    <property type="molecule type" value="Genomic_DNA"/>
</dbReference>
<name>A0A841T9J9_9BACL</name>
<protein>
    <submittedName>
        <fullName evidence="1">Uncharacterized protein</fullName>
    </submittedName>
</protein>